<keyword evidence="7" id="KW-1185">Reference proteome</keyword>
<evidence type="ECO:0000256" key="5">
    <source>
        <dbReference type="ARBA" id="ARBA00022898"/>
    </source>
</evidence>
<gene>
    <name evidence="6" type="primary">aat2_2</name>
    <name evidence="6" type="ORF">N0V84_007340</name>
</gene>
<evidence type="ECO:0000256" key="4">
    <source>
        <dbReference type="ARBA" id="ARBA00022679"/>
    </source>
</evidence>
<dbReference type="EMBL" id="JAPEUR010000160">
    <property type="protein sequence ID" value="KAJ4317434.1"/>
    <property type="molecule type" value="Genomic_DNA"/>
</dbReference>
<dbReference type="InterPro" id="IPR015421">
    <property type="entry name" value="PyrdxlP-dep_Trfase_major"/>
</dbReference>
<keyword evidence="5" id="KW-0663">Pyridoxal phosphate</keyword>
<comment type="cofactor">
    <cofactor evidence="1">
        <name>pyridoxal 5'-phosphate</name>
        <dbReference type="ChEBI" id="CHEBI:597326"/>
    </cofactor>
</comment>
<comment type="caution">
    <text evidence="6">The sequence shown here is derived from an EMBL/GenBank/DDBJ whole genome shotgun (WGS) entry which is preliminary data.</text>
</comment>
<dbReference type="PANTHER" id="PTHR11879">
    <property type="entry name" value="ASPARTATE AMINOTRANSFERASE"/>
    <property type="match status" value="1"/>
</dbReference>
<dbReference type="GO" id="GO:0006532">
    <property type="term" value="P:aspartate biosynthetic process"/>
    <property type="evidence" value="ECO:0007669"/>
    <property type="project" value="TreeGrafter"/>
</dbReference>
<evidence type="ECO:0000256" key="1">
    <source>
        <dbReference type="ARBA" id="ARBA00001933"/>
    </source>
</evidence>
<comment type="subunit">
    <text evidence="2">Homodimer.</text>
</comment>
<dbReference type="SUPFAM" id="SSF53383">
    <property type="entry name" value="PLP-dependent transferases"/>
    <property type="match status" value="1"/>
</dbReference>
<proteinExistence type="predicted"/>
<reference evidence="6" key="1">
    <citation type="submission" date="2022-10" db="EMBL/GenBank/DDBJ databases">
        <title>Tapping the CABI collections for fungal endophytes: first genome assemblies for Collariella, Neodidymelliopsis, Ascochyta clinopodiicola, Didymella pomorum, Didymosphaeria variabile, Neocosmospora piperis and Neocucurbitaria cava.</title>
        <authorList>
            <person name="Hill R."/>
        </authorList>
    </citation>
    <scope>NUCLEOTIDE SEQUENCE</scope>
    <source>
        <strain evidence="6">IMI 366586</strain>
    </source>
</reference>
<dbReference type="PANTHER" id="PTHR11879:SF55">
    <property type="entry name" value="GLUTAMATE OXALOACETATE TRANSAMINASE 1, ISOFORM B"/>
    <property type="match status" value="1"/>
</dbReference>
<evidence type="ECO:0000313" key="6">
    <source>
        <dbReference type="EMBL" id="KAJ4317434.1"/>
    </source>
</evidence>
<dbReference type="GO" id="GO:0005829">
    <property type="term" value="C:cytosol"/>
    <property type="evidence" value="ECO:0007669"/>
    <property type="project" value="TreeGrafter"/>
</dbReference>
<dbReference type="OrthoDB" id="6752799at2759"/>
<protein>
    <submittedName>
        <fullName evidence="6">Aspartate aminotransferase, cytoplasmic</fullName>
        <ecNumber evidence="6">2.6.1.1</ecNumber>
    </submittedName>
</protein>
<evidence type="ECO:0000256" key="2">
    <source>
        <dbReference type="ARBA" id="ARBA00011738"/>
    </source>
</evidence>
<dbReference type="GO" id="GO:0004069">
    <property type="term" value="F:L-aspartate:2-oxoglutarate aminotransferase activity"/>
    <property type="evidence" value="ECO:0007669"/>
    <property type="project" value="UniProtKB-EC"/>
</dbReference>
<organism evidence="6 7">
    <name type="scientific">Fusarium piperis</name>
    <dbReference type="NCBI Taxonomy" id="1435070"/>
    <lineage>
        <taxon>Eukaryota</taxon>
        <taxon>Fungi</taxon>
        <taxon>Dikarya</taxon>
        <taxon>Ascomycota</taxon>
        <taxon>Pezizomycotina</taxon>
        <taxon>Sordariomycetes</taxon>
        <taxon>Hypocreomycetidae</taxon>
        <taxon>Hypocreales</taxon>
        <taxon>Nectriaceae</taxon>
        <taxon>Fusarium</taxon>
        <taxon>Fusarium solani species complex</taxon>
    </lineage>
</organism>
<dbReference type="Proteomes" id="UP001140502">
    <property type="component" value="Unassembled WGS sequence"/>
</dbReference>
<sequence length="87" mass="9084">MPPSPTWHASQADEILRNDSELNCEYAPIAGIASFTSKAAEPILSAGSLALQEKRAVTLQTISGTGAVHLGAPFSLDLMRAICEGST</sequence>
<dbReference type="AlphaFoldDB" id="A0A9W8WA43"/>
<dbReference type="Gene3D" id="3.40.640.10">
    <property type="entry name" value="Type I PLP-dependent aspartate aminotransferase-like (Major domain)"/>
    <property type="match status" value="1"/>
</dbReference>
<evidence type="ECO:0000313" key="7">
    <source>
        <dbReference type="Proteomes" id="UP001140502"/>
    </source>
</evidence>
<accession>A0A9W8WA43</accession>
<name>A0A9W8WA43_9HYPO</name>
<dbReference type="InterPro" id="IPR000796">
    <property type="entry name" value="Asp_trans"/>
</dbReference>
<keyword evidence="3 6" id="KW-0032">Aminotransferase</keyword>
<evidence type="ECO:0000256" key="3">
    <source>
        <dbReference type="ARBA" id="ARBA00022576"/>
    </source>
</evidence>
<keyword evidence="4 6" id="KW-0808">Transferase</keyword>
<dbReference type="EC" id="2.6.1.1" evidence="6"/>
<dbReference type="InterPro" id="IPR015424">
    <property type="entry name" value="PyrdxlP-dep_Trfase"/>
</dbReference>